<evidence type="ECO:0000313" key="4">
    <source>
        <dbReference type="Proteomes" id="UP000231246"/>
    </source>
</evidence>
<keyword evidence="1" id="KW-0067">ATP-binding</keyword>
<dbReference type="Pfam" id="PF08443">
    <property type="entry name" value="RimK"/>
    <property type="match status" value="1"/>
</dbReference>
<dbReference type="Gene3D" id="3.30.470.20">
    <property type="entry name" value="ATP-grasp fold, B domain"/>
    <property type="match status" value="1"/>
</dbReference>
<dbReference type="PANTHER" id="PTHR21621">
    <property type="entry name" value="RIBOSOMAL PROTEIN S6 MODIFICATION PROTEIN"/>
    <property type="match status" value="1"/>
</dbReference>
<dbReference type="EMBL" id="PCTA01000035">
    <property type="protein sequence ID" value="PIP61049.1"/>
    <property type="molecule type" value="Genomic_DNA"/>
</dbReference>
<accession>A0A2H0BU56</accession>
<protein>
    <recommendedName>
        <fullName evidence="2">ATP-grasp domain-containing protein</fullName>
    </recommendedName>
</protein>
<dbReference type="GO" id="GO:0046872">
    <property type="term" value="F:metal ion binding"/>
    <property type="evidence" value="ECO:0007669"/>
    <property type="project" value="InterPro"/>
</dbReference>
<organism evidence="3 4">
    <name type="scientific">Candidatus Roizmanbacteria bacterium CG22_combo_CG10-13_8_21_14_all_38_20</name>
    <dbReference type="NCBI Taxonomy" id="1974862"/>
    <lineage>
        <taxon>Bacteria</taxon>
        <taxon>Candidatus Roizmaniibacteriota</taxon>
    </lineage>
</organism>
<name>A0A2H0BU56_9BACT</name>
<dbReference type="InterPro" id="IPR013651">
    <property type="entry name" value="ATP-grasp_RimK-type"/>
</dbReference>
<proteinExistence type="predicted"/>
<evidence type="ECO:0000259" key="2">
    <source>
        <dbReference type="PROSITE" id="PS50975"/>
    </source>
</evidence>
<dbReference type="GO" id="GO:0005737">
    <property type="term" value="C:cytoplasm"/>
    <property type="evidence" value="ECO:0007669"/>
    <property type="project" value="TreeGrafter"/>
</dbReference>
<feature type="domain" description="ATP-grasp" evidence="2">
    <location>
        <begin position="128"/>
        <end position="347"/>
    </location>
</feature>
<dbReference type="GO" id="GO:0009432">
    <property type="term" value="P:SOS response"/>
    <property type="evidence" value="ECO:0007669"/>
    <property type="project" value="TreeGrafter"/>
</dbReference>
<gene>
    <name evidence="3" type="ORF">COW99_06025</name>
</gene>
<evidence type="ECO:0000313" key="3">
    <source>
        <dbReference type="EMBL" id="PIP61049.1"/>
    </source>
</evidence>
<sequence>MLIVYNDSIATSASSTSKSSLFPFSKESNRTHYNNAYAYFLETCNLNNIKAAFTTTKDLNSSRNFDSFWIYKNNSWKKSMQTCSAPLIFDKFSPKTKKQRQRRLDLFSSSNVKPFNSPKLFSLFFDKQKTFDKLSEYAIPTVSIDDKSEKGITKTFKKLAILLQNHPNKNDFSSDIVVKDRYGAGGNRIYKINSTDTVSKILDILETDKNQSFLLQPFTKFSKGYFKYNSLKGFVDIRIIFMGQNVIQTYIRTASGSDFRCNEHLGGSLEYINITEIPKKVINMSKKIALSVSKKNSLYALDFIISNNGNVYLMEGNTGPGLDWNSSIKKNVFEGKKLISEIVKELSSRMKLPHVIS</sequence>
<evidence type="ECO:0000256" key="1">
    <source>
        <dbReference type="PROSITE-ProRule" id="PRU00409"/>
    </source>
</evidence>
<comment type="caution">
    <text evidence="3">The sequence shown here is derived from an EMBL/GenBank/DDBJ whole genome shotgun (WGS) entry which is preliminary data.</text>
</comment>
<dbReference type="Proteomes" id="UP000231246">
    <property type="component" value="Unassembled WGS sequence"/>
</dbReference>
<dbReference type="InterPro" id="IPR011761">
    <property type="entry name" value="ATP-grasp"/>
</dbReference>
<dbReference type="PROSITE" id="PS50975">
    <property type="entry name" value="ATP_GRASP"/>
    <property type="match status" value="1"/>
</dbReference>
<dbReference type="SUPFAM" id="SSF56059">
    <property type="entry name" value="Glutathione synthetase ATP-binding domain-like"/>
    <property type="match status" value="1"/>
</dbReference>
<dbReference type="PANTHER" id="PTHR21621:SF0">
    <property type="entry name" value="BETA-CITRYLGLUTAMATE SYNTHASE B-RELATED"/>
    <property type="match status" value="1"/>
</dbReference>
<dbReference type="GO" id="GO:0005524">
    <property type="term" value="F:ATP binding"/>
    <property type="evidence" value="ECO:0007669"/>
    <property type="project" value="UniProtKB-UniRule"/>
</dbReference>
<reference evidence="3 4" key="1">
    <citation type="submission" date="2017-09" db="EMBL/GenBank/DDBJ databases">
        <title>Depth-based differentiation of microbial function through sediment-hosted aquifers and enrichment of novel symbionts in the deep terrestrial subsurface.</title>
        <authorList>
            <person name="Probst A.J."/>
            <person name="Ladd B."/>
            <person name="Jarett J.K."/>
            <person name="Geller-Mcgrath D.E."/>
            <person name="Sieber C.M."/>
            <person name="Emerson J.B."/>
            <person name="Anantharaman K."/>
            <person name="Thomas B.C."/>
            <person name="Malmstrom R."/>
            <person name="Stieglmeier M."/>
            <person name="Klingl A."/>
            <person name="Woyke T."/>
            <person name="Ryan C.M."/>
            <person name="Banfield J.F."/>
        </authorList>
    </citation>
    <scope>NUCLEOTIDE SEQUENCE [LARGE SCALE GENOMIC DNA]</scope>
    <source>
        <strain evidence="3">CG22_combo_CG10-13_8_21_14_all_38_20</strain>
    </source>
</reference>
<dbReference type="GO" id="GO:0018169">
    <property type="term" value="F:ribosomal S6-glutamic acid ligase activity"/>
    <property type="evidence" value="ECO:0007669"/>
    <property type="project" value="TreeGrafter"/>
</dbReference>
<keyword evidence="1" id="KW-0547">Nucleotide-binding</keyword>
<dbReference type="AlphaFoldDB" id="A0A2H0BU56"/>